<dbReference type="Proteomes" id="UP001214201">
    <property type="component" value="Chromosome"/>
</dbReference>
<protein>
    <submittedName>
        <fullName evidence="5">IS66 family transposase</fullName>
    </submittedName>
</protein>
<dbReference type="InterPro" id="IPR024474">
    <property type="entry name" value="Znf_dom_IS66"/>
</dbReference>
<dbReference type="InterPro" id="IPR052344">
    <property type="entry name" value="Transposase-related"/>
</dbReference>
<name>A0ABY7Y838_9XANT</name>
<dbReference type="EMBL" id="CP082214">
    <property type="protein sequence ID" value="WDM70022.1"/>
    <property type="molecule type" value="Genomic_DNA"/>
</dbReference>
<accession>A0ABY7Y838</accession>
<keyword evidence="6" id="KW-1185">Reference proteome</keyword>
<feature type="domain" description="Transposase IS66 C-terminal" evidence="4">
    <location>
        <begin position="486"/>
        <end position="522"/>
    </location>
</feature>
<proteinExistence type="predicted"/>
<evidence type="ECO:0000313" key="5">
    <source>
        <dbReference type="EMBL" id="WDM70022.1"/>
    </source>
</evidence>
<dbReference type="PANTHER" id="PTHR33678:SF1">
    <property type="entry name" value="BLL1576 PROTEIN"/>
    <property type="match status" value="1"/>
</dbReference>
<organism evidence="5 6">
    <name type="scientific">Xanthomonas cucurbitae</name>
    <dbReference type="NCBI Taxonomy" id="56453"/>
    <lineage>
        <taxon>Bacteria</taxon>
        <taxon>Pseudomonadati</taxon>
        <taxon>Pseudomonadota</taxon>
        <taxon>Gammaproteobacteria</taxon>
        <taxon>Lysobacterales</taxon>
        <taxon>Lysobacteraceae</taxon>
        <taxon>Xanthomonas</taxon>
    </lineage>
</organism>
<dbReference type="InterPro" id="IPR024463">
    <property type="entry name" value="Transposase_TnpC_homeodom"/>
</dbReference>
<evidence type="ECO:0000259" key="3">
    <source>
        <dbReference type="Pfam" id="PF13007"/>
    </source>
</evidence>
<feature type="domain" description="Transposase IS66 zinc-finger binding" evidence="2">
    <location>
        <begin position="139"/>
        <end position="182"/>
    </location>
</feature>
<dbReference type="InterPro" id="IPR004291">
    <property type="entry name" value="Transposase_IS66_central"/>
</dbReference>
<reference evidence="5 6" key="1">
    <citation type="submission" date="2021-08" db="EMBL/GenBank/DDBJ databases">
        <title>Genome sequences of Xanthomonas cucurbitae isolates from 5 Midwestern US states.</title>
        <authorList>
            <person name="Hind S.R."/>
        </authorList>
    </citation>
    <scope>NUCLEOTIDE SEQUENCE [LARGE SCALE GENOMIC DNA]</scope>
    <source>
        <strain evidence="5 6">OH_261</strain>
    </source>
</reference>
<evidence type="ECO:0000313" key="6">
    <source>
        <dbReference type="Proteomes" id="UP001214201"/>
    </source>
</evidence>
<evidence type="ECO:0000259" key="2">
    <source>
        <dbReference type="Pfam" id="PF13005"/>
    </source>
</evidence>
<gene>
    <name evidence="5" type="ORF">K6978_11140</name>
</gene>
<sequence length="526" mass="58063">MDLSALDTIDDPHALRQAARALLATAQTTIERQQALIDTRERTITLRDAQIAALTAEIARLRRLQFSAKTERMDPDQRQLFEDTMAADIAAVEAQLAALQAEGETAAVTQKRRRAANAGRKPLPEHLERVETRHEPANCNCPQCNSALVAIGEHVSERLACKPLEFYVKRDVYPQYSCRRCELIVAEPVAAAIIERGQADASLLAQVAVAKYVDHLPLYRQEAIYARSGVALSRSTMAEWIGAIGVALQPLADRLAVRMQQQSVLHADETPVQLLDPTAGSSKRAYLFAYATAHHPGADPPMVVFQFQTSRSGQHARDFLGKWRGALMVDDYSGYKASFAQGVTELGCWAHARRKWHEQHAASGSAIAAEAIARIGVLYTIEAAASALKPDERLAYRQEHAVPVLSRLNCWLLELQQTVMGNSGTARALAYTLKRWDALTRYVQDGRYPIDNNLIENAIRPVALGRKNWLFAGSAQAGRRAAAIMSLLATAKANGIEPHAWLHDTLARLPTTLDRDIDQLLPLRTE</sequence>
<evidence type="ECO:0000259" key="4">
    <source>
        <dbReference type="Pfam" id="PF13817"/>
    </source>
</evidence>
<evidence type="ECO:0000259" key="1">
    <source>
        <dbReference type="Pfam" id="PF03050"/>
    </source>
</evidence>
<feature type="domain" description="Transposase TnpC homeodomain" evidence="3">
    <location>
        <begin position="54"/>
        <end position="131"/>
    </location>
</feature>
<dbReference type="Pfam" id="PF13007">
    <property type="entry name" value="LZ_Tnp_IS66"/>
    <property type="match status" value="1"/>
</dbReference>
<dbReference type="NCBIfam" id="NF033517">
    <property type="entry name" value="transpos_IS66"/>
    <property type="match status" value="1"/>
</dbReference>
<dbReference type="PANTHER" id="PTHR33678">
    <property type="entry name" value="BLL1576 PROTEIN"/>
    <property type="match status" value="1"/>
</dbReference>
<dbReference type="InterPro" id="IPR039552">
    <property type="entry name" value="IS66_C"/>
</dbReference>
<dbReference type="Pfam" id="PF13005">
    <property type="entry name" value="zf-IS66"/>
    <property type="match status" value="1"/>
</dbReference>
<dbReference type="Pfam" id="PF13817">
    <property type="entry name" value="DDE_Tnp_IS66_C"/>
    <property type="match status" value="1"/>
</dbReference>
<feature type="domain" description="Transposase IS66 central" evidence="1">
    <location>
        <begin position="196"/>
        <end position="479"/>
    </location>
</feature>
<dbReference type="Pfam" id="PF03050">
    <property type="entry name" value="DDE_Tnp_IS66"/>
    <property type="match status" value="1"/>
</dbReference>
<dbReference type="RefSeq" id="WP_274397257.1">
    <property type="nucleotide sequence ID" value="NZ_CP082214.1"/>
</dbReference>